<reference evidence="2 3" key="1">
    <citation type="submission" date="2013-07" db="EMBL/GenBank/DDBJ databases">
        <title>The Genome Sequence of Cryptococcus heveanensis BCC8398.</title>
        <authorList>
            <consortium name="The Broad Institute Genome Sequencing Platform"/>
            <person name="Cuomo C."/>
            <person name="Litvintseva A."/>
            <person name="Chen Y."/>
            <person name="Heitman J."/>
            <person name="Sun S."/>
            <person name="Springer D."/>
            <person name="Dromer F."/>
            <person name="Young S.K."/>
            <person name="Zeng Q."/>
            <person name="Gargeya S."/>
            <person name="Fitzgerald M."/>
            <person name="Abouelleil A."/>
            <person name="Alvarado L."/>
            <person name="Berlin A.M."/>
            <person name="Chapman S.B."/>
            <person name="Dewar J."/>
            <person name="Goldberg J."/>
            <person name="Griggs A."/>
            <person name="Gujja S."/>
            <person name="Hansen M."/>
            <person name="Howarth C."/>
            <person name="Imamovic A."/>
            <person name="Larimer J."/>
            <person name="McCowan C."/>
            <person name="Murphy C."/>
            <person name="Pearson M."/>
            <person name="Priest M."/>
            <person name="Roberts A."/>
            <person name="Saif S."/>
            <person name="Shea T."/>
            <person name="Sykes S."/>
            <person name="Wortman J."/>
            <person name="Nusbaum C."/>
            <person name="Birren B."/>
        </authorList>
    </citation>
    <scope>NUCLEOTIDE SEQUENCE [LARGE SCALE GENOMIC DNA]</scope>
    <source>
        <strain evidence="2 3">BCC8398</strain>
    </source>
</reference>
<organism evidence="2 3">
    <name type="scientific">Kwoniella heveanensis BCC8398</name>
    <dbReference type="NCBI Taxonomy" id="1296120"/>
    <lineage>
        <taxon>Eukaryota</taxon>
        <taxon>Fungi</taxon>
        <taxon>Dikarya</taxon>
        <taxon>Basidiomycota</taxon>
        <taxon>Agaricomycotina</taxon>
        <taxon>Tremellomycetes</taxon>
        <taxon>Tremellales</taxon>
        <taxon>Cryptococcaceae</taxon>
        <taxon>Kwoniella</taxon>
    </lineage>
</organism>
<feature type="region of interest" description="Disordered" evidence="1">
    <location>
        <begin position="238"/>
        <end position="264"/>
    </location>
</feature>
<accession>A0A1B9H315</accession>
<dbReference type="Proteomes" id="UP000092666">
    <property type="component" value="Unassembled WGS sequence"/>
</dbReference>
<evidence type="ECO:0000313" key="2">
    <source>
        <dbReference type="EMBL" id="OCF37650.1"/>
    </source>
</evidence>
<dbReference type="EMBL" id="KV700122">
    <property type="protein sequence ID" value="OCF37650.1"/>
    <property type="molecule type" value="Genomic_DNA"/>
</dbReference>
<reference evidence="3" key="2">
    <citation type="submission" date="2013-12" db="EMBL/GenBank/DDBJ databases">
        <title>Evolution of pathogenesis and genome organization in the Tremellales.</title>
        <authorList>
            <person name="Cuomo C."/>
            <person name="Litvintseva A."/>
            <person name="Heitman J."/>
            <person name="Chen Y."/>
            <person name="Sun S."/>
            <person name="Springer D."/>
            <person name="Dromer F."/>
            <person name="Young S."/>
            <person name="Zeng Q."/>
            <person name="Chapman S."/>
            <person name="Gujja S."/>
            <person name="Saif S."/>
            <person name="Birren B."/>
        </authorList>
    </citation>
    <scope>NUCLEOTIDE SEQUENCE [LARGE SCALE GENOMIC DNA]</scope>
    <source>
        <strain evidence="3">BCC8398</strain>
    </source>
</reference>
<protein>
    <submittedName>
        <fullName evidence="2">Uncharacterized protein</fullName>
    </submittedName>
</protein>
<feature type="compositionally biased region" description="Basic and acidic residues" evidence="1">
    <location>
        <begin position="241"/>
        <end position="251"/>
    </location>
</feature>
<evidence type="ECO:0000256" key="1">
    <source>
        <dbReference type="SAM" id="MobiDB-lite"/>
    </source>
</evidence>
<name>A0A1B9H315_9TREE</name>
<sequence length="303" mass="34079">MASIAQVPRQRGDSVSDIRRVDAYQQRGHDGAHFHLLPSSVIFPWDQASEARASVIRTEAAQRQQLDEIKERQLLRYASAPATTSRFRPATILKGVDHDAKDTFFTEEELVELDEVERDEQRGWVILGDDAFHDQNHNPDDDHHSDFSDLCEASGPDIESKDESEGRSVISGLDIGPPGFATQPIYPEDESPWKRLTTLELPFRVADLATVLNSHPDLSVQQVLEYLYYGKYGFPEEAPAESERASESGHEAEEEDQEEDWCVTDAPPPCEWVNRWDYWEADAKGGRTEGHSIRCRGLTGGSG</sequence>
<proteinExistence type="predicted"/>
<dbReference type="AlphaFoldDB" id="A0A1B9H315"/>
<evidence type="ECO:0000313" key="3">
    <source>
        <dbReference type="Proteomes" id="UP000092666"/>
    </source>
</evidence>
<feature type="region of interest" description="Disordered" evidence="1">
    <location>
        <begin position="133"/>
        <end position="166"/>
    </location>
</feature>
<feature type="compositionally biased region" description="Acidic residues" evidence="1">
    <location>
        <begin position="252"/>
        <end position="262"/>
    </location>
</feature>
<feature type="compositionally biased region" description="Basic and acidic residues" evidence="1">
    <location>
        <begin position="133"/>
        <end position="147"/>
    </location>
</feature>
<gene>
    <name evidence="2" type="ORF">I316_00777</name>
</gene>
<keyword evidence="3" id="KW-1185">Reference proteome</keyword>